<dbReference type="OrthoDB" id="6418377at2759"/>
<dbReference type="PROSITE" id="PS51019">
    <property type="entry name" value="REELIN"/>
    <property type="match status" value="1"/>
</dbReference>
<dbReference type="Pfam" id="PF02014">
    <property type="entry name" value="Reeler"/>
    <property type="match status" value="1"/>
</dbReference>
<feature type="domain" description="Reelin" evidence="2">
    <location>
        <begin position="6"/>
        <end position="172"/>
    </location>
</feature>
<name>A0A8J2J9G9_9HEXA</name>
<keyword evidence="4" id="KW-1185">Reference proteome</keyword>
<dbReference type="InterPro" id="IPR051237">
    <property type="entry name" value="Ferric-chelate_Red/DefProt"/>
</dbReference>
<comment type="caution">
    <text evidence="3">The sequence shown here is derived from an EMBL/GenBank/DDBJ whole genome shotgun (WGS) entry which is preliminary data.</text>
</comment>
<reference evidence="3" key="1">
    <citation type="submission" date="2021-06" db="EMBL/GenBank/DDBJ databases">
        <authorList>
            <person name="Hodson N. C."/>
            <person name="Mongue J. A."/>
            <person name="Jaron S. K."/>
        </authorList>
    </citation>
    <scope>NUCLEOTIDE SEQUENCE</scope>
</reference>
<dbReference type="PANTHER" id="PTHR45828">
    <property type="entry name" value="CYTOCHROME B561/FERRIC REDUCTASE TRANSMEMBRANE"/>
    <property type="match status" value="1"/>
</dbReference>
<dbReference type="EMBL" id="CAJVCH010037739">
    <property type="protein sequence ID" value="CAG7716331.1"/>
    <property type="molecule type" value="Genomic_DNA"/>
</dbReference>
<evidence type="ECO:0000313" key="3">
    <source>
        <dbReference type="EMBL" id="CAG7716331.1"/>
    </source>
</evidence>
<sequence>MSKIVLALLILEEISNCESRSRGAPTTACRSLIPAHGYPAQRTHPPYQIIADPQKIYDNTTVTVTIRVVSKKYRFKGFIAQAKETAYWQRHFQPAIGTFKFTAGTRRLNCYHGEHNTITHSHAQYSEDVILTWMPPFKFRGRITFMGTIVGTFKKFWTRVYSNTVDIQDYPI</sequence>
<protein>
    <recommendedName>
        <fullName evidence="2">Reelin domain-containing protein</fullName>
    </recommendedName>
</protein>
<feature type="signal peptide" evidence="1">
    <location>
        <begin position="1"/>
        <end position="19"/>
    </location>
</feature>
<evidence type="ECO:0000256" key="1">
    <source>
        <dbReference type="SAM" id="SignalP"/>
    </source>
</evidence>
<feature type="chain" id="PRO_5035236112" description="Reelin domain-containing protein" evidence="1">
    <location>
        <begin position="20"/>
        <end position="172"/>
    </location>
</feature>
<dbReference type="PANTHER" id="PTHR45828:SF9">
    <property type="entry name" value="CELL WALL INTEGRITY AND STRESS RESPONSE COMPONENT 4-LIKE-RELATED"/>
    <property type="match status" value="1"/>
</dbReference>
<dbReference type="CDD" id="cd08544">
    <property type="entry name" value="Reeler"/>
    <property type="match status" value="1"/>
</dbReference>
<dbReference type="InterPro" id="IPR002861">
    <property type="entry name" value="Reeler_dom"/>
</dbReference>
<dbReference type="AlphaFoldDB" id="A0A8J2J9G9"/>
<evidence type="ECO:0000313" key="4">
    <source>
        <dbReference type="Proteomes" id="UP000708208"/>
    </source>
</evidence>
<proteinExistence type="predicted"/>
<evidence type="ECO:0000259" key="2">
    <source>
        <dbReference type="PROSITE" id="PS51019"/>
    </source>
</evidence>
<dbReference type="Proteomes" id="UP000708208">
    <property type="component" value="Unassembled WGS sequence"/>
</dbReference>
<gene>
    <name evidence="3" type="ORF">AFUS01_LOCUS5845</name>
</gene>
<organism evidence="3 4">
    <name type="scientific">Allacma fusca</name>
    <dbReference type="NCBI Taxonomy" id="39272"/>
    <lineage>
        <taxon>Eukaryota</taxon>
        <taxon>Metazoa</taxon>
        <taxon>Ecdysozoa</taxon>
        <taxon>Arthropoda</taxon>
        <taxon>Hexapoda</taxon>
        <taxon>Collembola</taxon>
        <taxon>Symphypleona</taxon>
        <taxon>Sminthuridae</taxon>
        <taxon>Allacma</taxon>
    </lineage>
</organism>
<keyword evidence="1" id="KW-0732">Signal</keyword>
<dbReference type="GO" id="GO:0016020">
    <property type="term" value="C:membrane"/>
    <property type="evidence" value="ECO:0007669"/>
    <property type="project" value="TreeGrafter"/>
</dbReference>
<accession>A0A8J2J9G9</accession>